<dbReference type="GO" id="GO:0005975">
    <property type="term" value="P:carbohydrate metabolic process"/>
    <property type="evidence" value="ECO:0007669"/>
    <property type="project" value="InterPro"/>
</dbReference>
<dbReference type="AlphaFoldDB" id="A0AAW4FSH1"/>
<organism evidence="6 7">
    <name type="scientific">Ensifer canadensis</name>
    <dbReference type="NCBI Taxonomy" id="555315"/>
    <lineage>
        <taxon>Bacteria</taxon>
        <taxon>Pseudomonadati</taxon>
        <taxon>Pseudomonadota</taxon>
        <taxon>Alphaproteobacteria</taxon>
        <taxon>Hyphomicrobiales</taxon>
        <taxon>Rhizobiaceae</taxon>
        <taxon>Sinorhizobium/Ensifer group</taxon>
        <taxon>Ensifer</taxon>
    </lineage>
</organism>
<dbReference type="InterPro" id="IPR018053">
    <property type="entry name" value="Glyco_hydro_32_AS"/>
</dbReference>
<accession>A0AAW4FSH1</accession>
<comment type="similarity">
    <text evidence="1">Belongs to the glycosyl hydrolase 32 family.</text>
</comment>
<evidence type="ECO:0000313" key="7">
    <source>
        <dbReference type="Proteomes" id="UP000744980"/>
    </source>
</evidence>
<dbReference type="InterPro" id="IPR023296">
    <property type="entry name" value="Glyco_hydro_beta-prop_sf"/>
</dbReference>
<dbReference type="SMART" id="SM00640">
    <property type="entry name" value="Glyco_32"/>
    <property type="match status" value="1"/>
</dbReference>
<proteinExistence type="inferred from homology"/>
<dbReference type="PROSITE" id="PS00609">
    <property type="entry name" value="GLYCOSYL_HYDROL_F32"/>
    <property type="match status" value="1"/>
</dbReference>
<dbReference type="Pfam" id="PF00251">
    <property type="entry name" value="Glyco_hydro_32N"/>
    <property type="match status" value="1"/>
</dbReference>
<dbReference type="EC" id="3.2.1.26" evidence="2"/>
<dbReference type="Gene3D" id="2.60.120.560">
    <property type="entry name" value="Exo-inulinase, domain 1"/>
    <property type="match status" value="1"/>
</dbReference>
<dbReference type="InterPro" id="IPR051214">
    <property type="entry name" value="GH32_Enzymes"/>
</dbReference>
<keyword evidence="3 6" id="KW-0378">Hydrolase</keyword>
<evidence type="ECO:0000256" key="2">
    <source>
        <dbReference type="ARBA" id="ARBA00012758"/>
    </source>
</evidence>
<sequence>MTTHAEIASAAAADVENISAVLADATTIHIWLKARQMGTSAEIKATVAGREIDRLMASNSDEFEQRSLDLGQGGRTVLSYDPTTTQVSVAYAFQHQNVLTEGVQILHSSRENAAPTVVGGYHFRPPFGWMNDPNGFGRFSDHVHLFYQHYPHSLRWNTMHWGHAVSDDYIHWRHLPIFLFPSSDLSARADGRGGAFSGSAIPLSSGEPGIRVFFTEQVKDREPEEQIQLTAVSHDQITAGAQEIILAHRPSGLDLTLDFRDPYVFKGPDHLWKMLIGSRDRAGGVVLLYESGDPNGASDWTFVGIIHREDRYGMTAAECPCIVPLDGPADDPKTRWALIFGLLTSRDPQTGRRNITAATVGRFDGRSFVKEFEQELDFATDAYAFQAFVDRSGPIGIAWLANWTEVSKKVDFPTAMTLPRQLLLEKDALLTPPVETVATLRRDLIDDNKLKGQEPVGLNNGAVEIVIELAGPGAQFHLELDHPDVGLGVQLGAEGLIIHYDLPDGKGAPRYIAGGAQPSTLRIFLDVGSIEVFADNGRWTGTKRLPGFAAVSTARLSAPAGNITAATIWQLEL</sequence>
<dbReference type="SUPFAM" id="SSF49899">
    <property type="entry name" value="Concanavalin A-like lectins/glucanases"/>
    <property type="match status" value="1"/>
</dbReference>
<evidence type="ECO:0000313" key="6">
    <source>
        <dbReference type="EMBL" id="MBM3094267.1"/>
    </source>
</evidence>
<dbReference type="EMBL" id="WXFA01000024">
    <property type="protein sequence ID" value="MBM3094267.1"/>
    <property type="molecule type" value="Genomic_DNA"/>
</dbReference>
<name>A0AAW4FSH1_9HYPH</name>
<evidence type="ECO:0000256" key="4">
    <source>
        <dbReference type="ARBA" id="ARBA00023295"/>
    </source>
</evidence>
<dbReference type="GO" id="GO:0004564">
    <property type="term" value="F:beta-fructofuranosidase activity"/>
    <property type="evidence" value="ECO:0007669"/>
    <property type="project" value="UniProtKB-EC"/>
</dbReference>
<protein>
    <recommendedName>
        <fullName evidence="2">beta-fructofuranosidase</fullName>
        <ecNumber evidence="2">3.2.1.26</ecNumber>
    </recommendedName>
</protein>
<dbReference type="InterPro" id="IPR013320">
    <property type="entry name" value="ConA-like_dom_sf"/>
</dbReference>
<dbReference type="Proteomes" id="UP000744980">
    <property type="component" value="Unassembled WGS sequence"/>
</dbReference>
<dbReference type="InterPro" id="IPR013148">
    <property type="entry name" value="Glyco_hydro_32_N"/>
</dbReference>
<feature type="domain" description="Glycosyl hydrolase family 32 N-terminal" evidence="5">
    <location>
        <begin position="122"/>
        <end position="431"/>
    </location>
</feature>
<dbReference type="PANTHER" id="PTHR43101:SF1">
    <property type="entry name" value="BETA-FRUCTOSIDASE"/>
    <property type="match status" value="1"/>
</dbReference>
<dbReference type="Gene3D" id="2.115.10.20">
    <property type="entry name" value="Glycosyl hydrolase domain, family 43"/>
    <property type="match status" value="1"/>
</dbReference>
<reference evidence="6 7" key="1">
    <citation type="submission" date="2020-01" db="EMBL/GenBank/DDBJ databases">
        <title>Draft genome assembly of Ensifer adhaerens T173.</title>
        <authorList>
            <person name="Craig J.E."/>
            <person name="Stinchcombe J.R."/>
        </authorList>
    </citation>
    <scope>NUCLEOTIDE SEQUENCE [LARGE SCALE GENOMIC DNA]</scope>
    <source>
        <strain evidence="6 7">T173</strain>
    </source>
</reference>
<keyword evidence="7" id="KW-1185">Reference proteome</keyword>
<evidence type="ECO:0000259" key="5">
    <source>
        <dbReference type="Pfam" id="PF00251"/>
    </source>
</evidence>
<dbReference type="PANTHER" id="PTHR43101">
    <property type="entry name" value="BETA-FRUCTOSIDASE"/>
    <property type="match status" value="1"/>
</dbReference>
<keyword evidence="4" id="KW-0326">Glycosidase</keyword>
<comment type="caution">
    <text evidence="6">The sequence shown here is derived from an EMBL/GenBank/DDBJ whole genome shotgun (WGS) entry which is preliminary data.</text>
</comment>
<dbReference type="InterPro" id="IPR001362">
    <property type="entry name" value="Glyco_hydro_32"/>
</dbReference>
<dbReference type="RefSeq" id="WP_203529072.1">
    <property type="nucleotide sequence ID" value="NZ_CP083374.1"/>
</dbReference>
<gene>
    <name evidence="6" type="ORF">GFB56_26340</name>
</gene>
<evidence type="ECO:0000256" key="3">
    <source>
        <dbReference type="ARBA" id="ARBA00022801"/>
    </source>
</evidence>
<dbReference type="SUPFAM" id="SSF75005">
    <property type="entry name" value="Arabinanase/levansucrase/invertase"/>
    <property type="match status" value="1"/>
</dbReference>
<evidence type="ECO:0000256" key="1">
    <source>
        <dbReference type="ARBA" id="ARBA00009902"/>
    </source>
</evidence>